<dbReference type="Proteomes" id="UP000030755">
    <property type="component" value="Unassembled WGS sequence"/>
</dbReference>
<evidence type="ECO:0000256" key="5">
    <source>
        <dbReference type="ARBA" id="ARBA00023136"/>
    </source>
</evidence>
<dbReference type="HOGENOM" id="CLU_059592_3_1_1"/>
<reference evidence="9 10" key="1">
    <citation type="journal article" date="2013" name="Curr. Biol.">
        <title>Shared signatures of parasitism and phylogenomics unite Cryptomycota and microsporidia.</title>
        <authorList>
            <person name="James T.Y."/>
            <person name="Pelin A."/>
            <person name="Bonen L."/>
            <person name="Ahrendt S."/>
            <person name="Sain D."/>
            <person name="Corradi N."/>
            <person name="Stajich J.E."/>
        </authorList>
    </citation>
    <scope>NUCLEOTIDE SEQUENCE [LARGE SCALE GENOMIC DNA]</scope>
    <source>
        <strain evidence="9 10">CSF55</strain>
    </source>
</reference>
<dbReference type="OrthoDB" id="411251at2759"/>
<protein>
    <recommendedName>
        <fullName evidence="6">Protein YIP</fullName>
    </recommendedName>
</protein>
<feature type="region of interest" description="Disordered" evidence="7">
    <location>
        <begin position="1"/>
        <end position="51"/>
    </location>
</feature>
<evidence type="ECO:0000256" key="4">
    <source>
        <dbReference type="ARBA" id="ARBA00022989"/>
    </source>
</evidence>
<accession>A0A075B5F2</accession>
<evidence type="ECO:0000256" key="1">
    <source>
        <dbReference type="ARBA" id="ARBA00004141"/>
    </source>
</evidence>
<comment type="caution">
    <text evidence="6">Lacks conserved residue(s) required for the propagation of feature annotation.</text>
</comment>
<dbReference type="GO" id="GO:0005802">
    <property type="term" value="C:trans-Golgi network"/>
    <property type="evidence" value="ECO:0007669"/>
    <property type="project" value="TreeGrafter"/>
</dbReference>
<feature type="domain" description="Yip1" evidence="8">
    <location>
        <begin position="152"/>
        <end position="225"/>
    </location>
</feature>
<dbReference type="AlphaFoldDB" id="A0A075B5F2"/>
<evidence type="ECO:0000313" key="10">
    <source>
        <dbReference type="Proteomes" id="UP000030755"/>
    </source>
</evidence>
<dbReference type="GO" id="GO:0006888">
    <property type="term" value="P:endoplasmic reticulum to Golgi vesicle-mediated transport"/>
    <property type="evidence" value="ECO:0007669"/>
    <property type="project" value="InterPro"/>
</dbReference>
<organism evidence="9 10">
    <name type="scientific">Rozella allomycis (strain CSF55)</name>
    <dbReference type="NCBI Taxonomy" id="988480"/>
    <lineage>
        <taxon>Eukaryota</taxon>
        <taxon>Fungi</taxon>
        <taxon>Fungi incertae sedis</taxon>
        <taxon>Cryptomycota</taxon>
        <taxon>Cryptomycota incertae sedis</taxon>
        <taxon>Rozella</taxon>
    </lineage>
</organism>
<comment type="subcellular location">
    <subcellularLocation>
        <location evidence="6">Golgi apparatus membrane</location>
        <topology evidence="6">Multi-pass membrane protein</topology>
    </subcellularLocation>
    <subcellularLocation>
        <location evidence="1">Membrane</location>
        <topology evidence="1">Multi-pass membrane protein</topology>
    </subcellularLocation>
</comment>
<gene>
    <name evidence="9" type="ORF">O9G_004334</name>
</gene>
<evidence type="ECO:0000256" key="2">
    <source>
        <dbReference type="ARBA" id="ARBA00010596"/>
    </source>
</evidence>
<feature type="transmembrane region" description="Helical" evidence="6">
    <location>
        <begin position="156"/>
        <end position="177"/>
    </location>
</feature>
<keyword evidence="10" id="KW-1185">Reference proteome</keyword>
<evidence type="ECO:0000313" key="9">
    <source>
        <dbReference type="EMBL" id="EPZ37086.1"/>
    </source>
</evidence>
<evidence type="ECO:0000256" key="3">
    <source>
        <dbReference type="ARBA" id="ARBA00022692"/>
    </source>
</evidence>
<name>A0A075B5F2_ROZAC</name>
<evidence type="ECO:0000256" key="6">
    <source>
        <dbReference type="RuleBase" id="RU361264"/>
    </source>
</evidence>
<dbReference type="GO" id="GO:0000139">
    <property type="term" value="C:Golgi membrane"/>
    <property type="evidence" value="ECO:0007669"/>
    <property type="project" value="UniProtKB-SubCell"/>
</dbReference>
<feature type="compositionally biased region" description="Polar residues" evidence="7">
    <location>
        <begin position="34"/>
        <end position="44"/>
    </location>
</feature>
<evidence type="ECO:0000256" key="7">
    <source>
        <dbReference type="SAM" id="MobiDB-lite"/>
    </source>
</evidence>
<dbReference type="STRING" id="988480.A0A075B5F2"/>
<dbReference type="Pfam" id="PF04893">
    <property type="entry name" value="Yip1"/>
    <property type="match status" value="1"/>
</dbReference>
<dbReference type="InterPro" id="IPR045231">
    <property type="entry name" value="Yip1/4-like"/>
</dbReference>
<sequence length="229" mass="25145">MNGKYEPLVDVPITNAETANSPKSKLPGFGPTDIPSTSSNQKQTPIAPRLSTLDEPVSATLKRDLFAIWKKITVVLIPRGSENILKDCNDLTISKTRGSMGPIAAMSHARNDNERRSGIVAENGIRLYTCIRHCMDRIGNRYGECVAARRQNSVCALGYCLFPLNVASLVAAFVGTIIVRGPVALASLFWSVTASIKFLGETNLNNRKILAVYPLFLFYFILSWLILIS</sequence>
<evidence type="ECO:0000259" key="8">
    <source>
        <dbReference type="Pfam" id="PF04893"/>
    </source>
</evidence>
<keyword evidence="4 6" id="KW-1133">Transmembrane helix</keyword>
<dbReference type="PANTHER" id="PTHR21236">
    <property type="entry name" value="GOLGI MEMBRANE PROTEIN YIP1"/>
    <property type="match status" value="1"/>
</dbReference>
<comment type="similarity">
    <text evidence="2 6">Belongs to the YIP1 family.</text>
</comment>
<dbReference type="InterPro" id="IPR006977">
    <property type="entry name" value="Yip1_dom"/>
</dbReference>
<proteinExistence type="inferred from homology"/>
<dbReference type="EMBL" id="KE560350">
    <property type="protein sequence ID" value="EPZ37086.1"/>
    <property type="molecule type" value="Genomic_DNA"/>
</dbReference>
<keyword evidence="3 6" id="KW-0812">Transmembrane</keyword>
<dbReference type="PANTHER" id="PTHR21236:SF1">
    <property type="entry name" value="PROTEIN YIPF6"/>
    <property type="match status" value="1"/>
</dbReference>
<keyword evidence="5 6" id="KW-0472">Membrane</keyword>
<feature type="transmembrane region" description="Helical" evidence="6">
    <location>
        <begin position="209"/>
        <end position="228"/>
    </location>
</feature>